<accession>A0ABD2QM17</accession>
<dbReference type="AlphaFoldDB" id="A0ABD2QM17"/>
<evidence type="ECO:0000256" key="1">
    <source>
        <dbReference type="SAM" id="Phobius"/>
    </source>
</evidence>
<feature type="transmembrane region" description="Helical" evidence="1">
    <location>
        <begin position="55"/>
        <end position="76"/>
    </location>
</feature>
<sequence length="153" mass="17096">MKDFFSIQSLLEETINGTLSTMISFVWIVLLDRLSSSLCVESTLLKDKVSTSTNWIPIIAVAVSIQLALPLLAILIQASTVNCAFRKVSKEIHAMKVFGYLQAKPAQIDSLLLFTHLKRLKLCLFGITLQPLIIVALSILFLLIEFIFTHGFK</sequence>
<keyword evidence="1" id="KW-0812">Transmembrane</keyword>
<organism evidence="2 3">
    <name type="scientific">Cichlidogyrus casuarinus</name>
    <dbReference type="NCBI Taxonomy" id="1844966"/>
    <lineage>
        <taxon>Eukaryota</taxon>
        <taxon>Metazoa</taxon>
        <taxon>Spiralia</taxon>
        <taxon>Lophotrochozoa</taxon>
        <taxon>Platyhelminthes</taxon>
        <taxon>Monogenea</taxon>
        <taxon>Monopisthocotylea</taxon>
        <taxon>Dactylogyridea</taxon>
        <taxon>Ancyrocephalidae</taxon>
        <taxon>Cichlidogyrus</taxon>
    </lineage>
</organism>
<proteinExistence type="predicted"/>
<dbReference type="Proteomes" id="UP001626550">
    <property type="component" value="Unassembled WGS sequence"/>
</dbReference>
<evidence type="ECO:0000313" key="2">
    <source>
        <dbReference type="EMBL" id="KAL3320473.1"/>
    </source>
</evidence>
<feature type="transmembrane region" description="Helical" evidence="1">
    <location>
        <begin position="122"/>
        <end position="148"/>
    </location>
</feature>
<keyword evidence="1" id="KW-1133">Transmembrane helix</keyword>
<name>A0ABD2QM17_9PLAT</name>
<reference evidence="2 3" key="1">
    <citation type="submission" date="2024-11" db="EMBL/GenBank/DDBJ databases">
        <title>Adaptive evolution of stress response genes in parasites aligns with host niche diversity.</title>
        <authorList>
            <person name="Hahn C."/>
            <person name="Resl P."/>
        </authorList>
    </citation>
    <scope>NUCLEOTIDE SEQUENCE [LARGE SCALE GENOMIC DNA]</scope>
    <source>
        <strain evidence="2">EGGRZ-B1_66</strain>
        <tissue evidence="2">Body</tissue>
    </source>
</reference>
<comment type="caution">
    <text evidence="2">The sequence shown here is derived from an EMBL/GenBank/DDBJ whole genome shotgun (WGS) entry which is preliminary data.</text>
</comment>
<gene>
    <name evidence="2" type="ORF">Ciccas_000856</name>
</gene>
<keyword evidence="1" id="KW-0472">Membrane</keyword>
<keyword evidence="3" id="KW-1185">Reference proteome</keyword>
<dbReference type="EMBL" id="JBJKFK010000050">
    <property type="protein sequence ID" value="KAL3320473.1"/>
    <property type="molecule type" value="Genomic_DNA"/>
</dbReference>
<evidence type="ECO:0000313" key="3">
    <source>
        <dbReference type="Proteomes" id="UP001626550"/>
    </source>
</evidence>
<protein>
    <submittedName>
        <fullName evidence="2">Uncharacterized protein</fullName>
    </submittedName>
</protein>